<dbReference type="OrthoDB" id="6902852at2"/>
<feature type="transmembrane region" description="Helical" evidence="1">
    <location>
        <begin position="9"/>
        <end position="29"/>
    </location>
</feature>
<evidence type="ECO:0000313" key="2">
    <source>
        <dbReference type="EMBL" id="RCW71244.1"/>
    </source>
</evidence>
<protein>
    <recommendedName>
        <fullName evidence="4">DUF4175 domain-containing protein</fullName>
    </recommendedName>
</protein>
<keyword evidence="1" id="KW-1133">Transmembrane helix</keyword>
<name>A0A368XZ06_9BURK</name>
<keyword evidence="1" id="KW-0812">Transmembrane</keyword>
<organism evidence="2 3">
    <name type="scientific">Pseudorhodoferax soli</name>
    <dbReference type="NCBI Taxonomy" id="545864"/>
    <lineage>
        <taxon>Bacteria</taxon>
        <taxon>Pseudomonadati</taxon>
        <taxon>Pseudomonadota</taxon>
        <taxon>Betaproteobacteria</taxon>
        <taxon>Burkholderiales</taxon>
        <taxon>Comamonadaceae</taxon>
    </lineage>
</organism>
<proteinExistence type="predicted"/>
<gene>
    <name evidence="2" type="ORF">DES41_10463</name>
</gene>
<evidence type="ECO:0008006" key="4">
    <source>
        <dbReference type="Google" id="ProtNLM"/>
    </source>
</evidence>
<dbReference type="AlphaFoldDB" id="A0A368XZ06"/>
<evidence type="ECO:0000313" key="3">
    <source>
        <dbReference type="Proteomes" id="UP000252884"/>
    </source>
</evidence>
<dbReference type="RefSeq" id="WP_114468498.1">
    <property type="nucleotide sequence ID" value="NZ_QPJK01000004.1"/>
</dbReference>
<sequence length="61" mass="6595">MRPSFWRLWGWPLAIGLASGTGLVTALLADGWADAWSWVGLGLPLAVAAWHGWRPAKDSPP</sequence>
<keyword evidence="3" id="KW-1185">Reference proteome</keyword>
<comment type="caution">
    <text evidence="2">The sequence shown here is derived from an EMBL/GenBank/DDBJ whole genome shotgun (WGS) entry which is preliminary data.</text>
</comment>
<evidence type="ECO:0000256" key="1">
    <source>
        <dbReference type="SAM" id="Phobius"/>
    </source>
</evidence>
<keyword evidence="1" id="KW-0472">Membrane</keyword>
<accession>A0A368XZ06</accession>
<dbReference type="EMBL" id="QPJK01000004">
    <property type="protein sequence ID" value="RCW71244.1"/>
    <property type="molecule type" value="Genomic_DNA"/>
</dbReference>
<reference evidence="2 3" key="1">
    <citation type="submission" date="2018-07" db="EMBL/GenBank/DDBJ databases">
        <title>Genomic Encyclopedia of Type Strains, Phase IV (KMG-IV): sequencing the most valuable type-strain genomes for metagenomic binning, comparative biology and taxonomic classification.</title>
        <authorList>
            <person name="Goeker M."/>
        </authorList>
    </citation>
    <scope>NUCLEOTIDE SEQUENCE [LARGE SCALE GENOMIC DNA]</scope>
    <source>
        <strain evidence="2 3">DSM 21634</strain>
    </source>
</reference>
<dbReference type="Proteomes" id="UP000252884">
    <property type="component" value="Unassembled WGS sequence"/>
</dbReference>